<keyword evidence="7" id="KW-1185">Reference proteome</keyword>
<comment type="cofactor">
    <cofactor evidence="3">
        <name>Mg(2+)</name>
        <dbReference type="ChEBI" id="CHEBI:18420"/>
    </cofactor>
</comment>
<proteinExistence type="predicted"/>
<dbReference type="InterPro" id="IPR008278">
    <property type="entry name" value="4-PPantetheinyl_Trfase_dom"/>
</dbReference>
<feature type="binding site" evidence="2">
    <location>
        <position position="147"/>
    </location>
    <ligand>
        <name>CoA</name>
        <dbReference type="ChEBI" id="CHEBI:57287"/>
    </ligand>
</feature>
<feature type="binding site" evidence="2">
    <location>
        <position position="151"/>
    </location>
    <ligand>
        <name>CoA</name>
        <dbReference type="ChEBI" id="CHEBI:57287"/>
    </ligand>
</feature>
<dbReference type="GO" id="GO:0009366">
    <property type="term" value="C:enterobactin synthetase complex"/>
    <property type="evidence" value="ECO:0007669"/>
    <property type="project" value="InterPro"/>
</dbReference>
<evidence type="ECO:0000256" key="1">
    <source>
        <dbReference type="ARBA" id="ARBA00022679"/>
    </source>
</evidence>
<dbReference type="Pfam" id="PF01648">
    <property type="entry name" value="ACPS"/>
    <property type="match status" value="1"/>
</dbReference>
<dbReference type="Pfam" id="PF17837">
    <property type="entry name" value="4PPT_N"/>
    <property type="match status" value="1"/>
</dbReference>
<feature type="binding site" evidence="2">
    <location>
        <begin position="83"/>
        <end position="84"/>
    </location>
    <ligand>
        <name>CoA</name>
        <dbReference type="ChEBI" id="CHEBI:57287"/>
    </ligand>
</feature>
<feature type="domain" description="4'-phosphopantetheinyl transferase" evidence="4">
    <location>
        <begin position="101"/>
        <end position="182"/>
    </location>
</feature>
<dbReference type="PRINTS" id="PR01399">
    <property type="entry name" value="ENTSNTHTASED"/>
</dbReference>
<sequence>MIERILPEGVVSSETFGDDPRARLLPEEEPSVARAVHKRRREFTVARGCARRALAGLGYGEIAVPSGTNREPLWPEGVVGSITHCTGYCASAVAREGVVRSLGIDAETDGELPPGVLEQVTVERERELLSRLPADRSWDRLLFSAKESVYKAWFPLTGRWLGFTDAFVSFGPDGGFRAELTAPPVETAHGTLTGFTGGSVSEAGFVATAVVVRAGDPYLTTS</sequence>
<feature type="binding site" evidence="2">
    <location>
        <position position="47"/>
    </location>
    <ligand>
        <name>CoA</name>
        <dbReference type="ChEBI" id="CHEBI:57287"/>
    </ligand>
</feature>
<evidence type="ECO:0000259" key="5">
    <source>
        <dbReference type="Pfam" id="PF17837"/>
    </source>
</evidence>
<evidence type="ECO:0000259" key="4">
    <source>
        <dbReference type="Pfam" id="PF01648"/>
    </source>
</evidence>
<dbReference type="SUPFAM" id="SSF56214">
    <property type="entry name" value="4'-phosphopantetheinyl transferase"/>
    <property type="match status" value="1"/>
</dbReference>
<reference evidence="6 7" key="1">
    <citation type="submission" date="2020-07" db="EMBL/GenBank/DDBJ databases">
        <title>Genomic Encyclopedia of Type Strains, Phase III (KMG-III): the genomes of soil and plant-associated and newly described type strains.</title>
        <authorList>
            <person name="Whitman W."/>
        </authorList>
    </citation>
    <scope>NUCLEOTIDE SEQUENCE [LARGE SCALE GENOMIC DNA]</scope>
    <source>
        <strain evidence="6 7">CECT 8576</strain>
    </source>
</reference>
<dbReference type="EMBL" id="JACBYW010000001">
    <property type="protein sequence ID" value="NYH77003.1"/>
    <property type="molecule type" value="Genomic_DNA"/>
</dbReference>
<keyword evidence="3" id="KW-0479">Metal-binding</keyword>
<keyword evidence="3" id="KW-0460">Magnesium</keyword>
<dbReference type="InterPro" id="IPR041354">
    <property type="entry name" value="4PPT_N"/>
</dbReference>
<evidence type="ECO:0000256" key="2">
    <source>
        <dbReference type="PIRSR" id="PIRSR603542-1"/>
    </source>
</evidence>
<evidence type="ECO:0000313" key="7">
    <source>
        <dbReference type="Proteomes" id="UP000548304"/>
    </source>
</evidence>
<dbReference type="AlphaFoldDB" id="A0A852Z416"/>
<protein>
    <submittedName>
        <fullName evidence="6">4'-phosphopantetheinyl transferase EntD</fullName>
    </submittedName>
</protein>
<feature type="binding site" evidence="2">
    <location>
        <position position="39"/>
    </location>
    <ligand>
        <name>CoA</name>
        <dbReference type="ChEBI" id="CHEBI:57287"/>
    </ligand>
</feature>
<feature type="binding site" evidence="2">
    <location>
        <position position="161"/>
    </location>
    <ligand>
        <name>CoA</name>
        <dbReference type="ChEBI" id="CHEBI:57287"/>
    </ligand>
</feature>
<dbReference type="GO" id="GO:0000287">
    <property type="term" value="F:magnesium ion binding"/>
    <property type="evidence" value="ECO:0007669"/>
    <property type="project" value="InterPro"/>
</dbReference>
<feature type="binding site" evidence="2">
    <location>
        <position position="105"/>
    </location>
    <ligand>
        <name>CoA</name>
        <dbReference type="ChEBI" id="CHEBI:57287"/>
    </ligand>
</feature>
<dbReference type="GO" id="GO:0009239">
    <property type="term" value="P:enterobactin biosynthetic process"/>
    <property type="evidence" value="ECO:0007669"/>
    <property type="project" value="InterPro"/>
</dbReference>
<dbReference type="Gene3D" id="3.90.470.20">
    <property type="entry name" value="4'-phosphopantetheinyl transferase domain"/>
    <property type="match status" value="1"/>
</dbReference>
<dbReference type="GO" id="GO:0005886">
    <property type="term" value="C:plasma membrane"/>
    <property type="evidence" value="ECO:0007669"/>
    <property type="project" value="TreeGrafter"/>
</dbReference>
<accession>A0A852Z416</accession>
<name>A0A852Z416_9ACTN</name>
<organism evidence="6 7">
    <name type="scientific">Actinopolyspora biskrensis</name>
    <dbReference type="NCBI Taxonomy" id="1470178"/>
    <lineage>
        <taxon>Bacteria</taxon>
        <taxon>Bacillati</taxon>
        <taxon>Actinomycetota</taxon>
        <taxon>Actinomycetes</taxon>
        <taxon>Actinopolysporales</taxon>
        <taxon>Actinopolysporaceae</taxon>
        <taxon>Actinopolyspora</taxon>
    </lineage>
</organism>
<dbReference type="GO" id="GO:0008897">
    <property type="term" value="F:holo-[acyl-carrier-protein] synthase activity"/>
    <property type="evidence" value="ECO:0007669"/>
    <property type="project" value="InterPro"/>
</dbReference>
<feature type="binding site" evidence="3">
    <location>
        <position position="106"/>
    </location>
    <ligand>
        <name>Mg(2+)</name>
        <dbReference type="ChEBI" id="CHEBI:18420"/>
    </ligand>
</feature>
<dbReference type="Proteomes" id="UP000548304">
    <property type="component" value="Unassembled WGS sequence"/>
</dbReference>
<dbReference type="RefSeq" id="WP_179533621.1">
    <property type="nucleotide sequence ID" value="NZ_JACBYW010000001.1"/>
</dbReference>
<feature type="domain" description="4'-phosphopantetheinyl transferase N-terminal" evidence="5">
    <location>
        <begin position="27"/>
        <end position="94"/>
    </location>
</feature>
<dbReference type="InterPro" id="IPR003542">
    <property type="entry name" value="Enbac_synth_compD-like"/>
</dbReference>
<dbReference type="InterPro" id="IPR037143">
    <property type="entry name" value="4-PPantetheinyl_Trfase_dom_sf"/>
</dbReference>
<feature type="binding site" evidence="3">
    <location>
        <position position="105"/>
    </location>
    <ligand>
        <name>Mg(2+)</name>
        <dbReference type="ChEBI" id="CHEBI:18420"/>
    </ligand>
</feature>
<keyword evidence="1 6" id="KW-0808">Transferase</keyword>
<dbReference type="PANTHER" id="PTHR38096:SF1">
    <property type="entry name" value="ENTEROBACTIN SYNTHASE COMPONENT D"/>
    <property type="match status" value="1"/>
</dbReference>
<gene>
    <name evidence="6" type="ORF">FHR84_000317</name>
</gene>
<dbReference type="PANTHER" id="PTHR38096">
    <property type="entry name" value="ENTEROBACTIN SYNTHASE COMPONENT D"/>
    <property type="match status" value="1"/>
</dbReference>
<comment type="caution">
    <text evidence="6">The sequence shown here is derived from an EMBL/GenBank/DDBJ whole genome shotgun (WGS) entry which is preliminary data.</text>
</comment>
<evidence type="ECO:0000256" key="3">
    <source>
        <dbReference type="PIRSR" id="PIRSR603542-2"/>
    </source>
</evidence>
<evidence type="ECO:0000313" key="6">
    <source>
        <dbReference type="EMBL" id="NYH77003.1"/>
    </source>
</evidence>
<feature type="binding site" evidence="3">
    <location>
        <position position="107"/>
    </location>
    <ligand>
        <name>Mg(2+)</name>
        <dbReference type="ChEBI" id="CHEBI:18420"/>
    </ligand>
</feature>